<feature type="transmembrane region" description="Helical" evidence="1">
    <location>
        <begin position="20"/>
        <end position="42"/>
    </location>
</feature>
<dbReference type="Proteomes" id="UP000004200">
    <property type="component" value="Unassembled WGS sequence"/>
</dbReference>
<reference evidence="2 3" key="1">
    <citation type="submission" date="2011-06" db="EMBL/GenBank/DDBJ databases">
        <title>The draft genome of Thiorhodococcus drewsii AZ1.</title>
        <authorList>
            <consortium name="US DOE Joint Genome Institute (JGI-PGF)"/>
            <person name="Lucas S."/>
            <person name="Han J."/>
            <person name="Lapidus A."/>
            <person name="Cheng J.-F."/>
            <person name="Goodwin L."/>
            <person name="Pitluck S."/>
            <person name="Peters L."/>
            <person name="Land M.L."/>
            <person name="Hauser L."/>
            <person name="Vogl K."/>
            <person name="Liu Z."/>
            <person name="Imhoff J."/>
            <person name="Thiel V."/>
            <person name="Frigaard N.-U."/>
            <person name="Bryant D.A."/>
            <person name="Woyke T.J."/>
        </authorList>
    </citation>
    <scope>NUCLEOTIDE SEQUENCE [LARGE SCALE GENOMIC DNA]</scope>
    <source>
        <strain evidence="2 3">AZ1</strain>
    </source>
</reference>
<evidence type="ECO:0000256" key="1">
    <source>
        <dbReference type="SAM" id="Phobius"/>
    </source>
</evidence>
<feature type="transmembrane region" description="Helical" evidence="1">
    <location>
        <begin position="63"/>
        <end position="86"/>
    </location>
</feature>
<keyword evidence="1" id="KW-0812">Transmembrane</keyword>
<gene>
    <name evidence="2" type="ORF">ThidrDRAFT_4491</name>
</gene>
<comment type="caution">
    <text evidence="2">The sequence shown here is derived from an EMBL/GenBank/DDBJ whole genome shotgun (WGS) entry which is preliminary data.</text>
</comment>
<keyword evidence="1" id="KW-0472">Membrane</keyword>
<keyword evidence="3" id="KW-1185">Reference proteome</keyword>
<protein>
    <submittedName>
        <fullName evidence="2">Uncharacterized protein</fullName>
    </submittedName>
</protein>
<evidence type="ECO:0000313" key="2">
    <source>
        <dbReference type="EMBL" id="EGV27698.1"/>
    </source>
</evidence>
<organism evidence="2 3">
    <name type="scientific">Thiorhodococcus drewsii AZ1</name>
    <dbReference type="NCBI Taxonomy" id="765913"/>
    <lineage>
        <taxon>Bacteria</taxon>
        <taxon>Pseudomonadati</taxon>
        <taxon>Pseudomonadota</taxon>
        <taxon>Gammaproteobacteria</taxon>
        <taxon>Chromatiales</taxon>
        <taxon>Chromatiaceae</taxon>
        <taxon>Thiorhodococcus</taxon>
    </lineage>
</organism>
<sequence length="835" mass="95617">MGSTLAGGPEKQLARLENLWAIQATMVAVVYPIVLAFVTLLLQRRASVKASLQVYMVETGAMVAAMSAVILVLAIAAGYLVILAAGDGWVEPVLTLCAPWFFLNAFLTAHFLFHTLRYLNEDTRLQAFERYAVYVSLPREIRQYLNTHILKASQRLSLLPGRPSWDDLLASAEMQLKSDPRIDVLGWGSEGSPCVPLYSRRRREVRDLRLRPLRWGMRLWIWQVIRERWKKKVWRWGAEKWPILFPGMEGASREFVEASPQAVLRLRVGPGSPITGVRMLCTVQNAPEPGWFSRRLIAYAFVLGEPPQPGTYYPPAALLRELIQDLIEVTPKGSDAVIRERLLMVTQVHLALLDAGAFLDDDGKRSNAALVANPNGWPGRRPSSDWIKEYDEWLQEAVERMEENTYGFQQACFLTSAMIREVSPDPLRVPVELLRLHLSLIHYLHSWKRKRTWQQDTSEAPAGQSAWLSERHQWLFERAMGEAIDTWLECDRLHQSETWSGDAEGPWVVASLKARFVRKHFDLTVEMIFDALSAGDTQTAKGLANGFLSWPQRSDYRLGEYSGVRHRVPFTMTAATLDKTWASVWGAIDGAEADQSPESIEDLCGELLLRYWFDLRYVLVLLMIRQVRSCDSTEPVLEIALALLRGPTEDWNGIDAGMDWSYPDRLLRRLMRLCHARLEYRARLDRVCKYVFIRGAGRDLEYPDFSHGFTDLTALRRPLLILLFAVAPTRRFDATAVEARLTEQAVIFDDRTRFGLADGGFLLEAWKQALRHRGIPLRRDISVVRAIRRELQRSLRNSEARVWVETVLQWIKVLPSRVKWEPMEPIKDIDGYDED</sequence>
<proteinExistence type="predicted"/>
<dbReference type="AlphaFoldDB" id="G2E877"/>
<keyword evidence="1" id="KW-1133">Transmembrane helix</keyword>
<accession>G2E877</accession>
<dbReference type="eggNOG" id="ENOG5033V29">
    <property type="taxonomic scope" value="Bacteria"/>
</dbReference>
<evidence type="ECO:0000313" key="3">
    <source>
        <dbReference type="Proteomes" id="UP000004200"/>
    </source>
</evidence>
<dbReference type="EMBL" id="AFWT01000067">
    <property type="protein sequence ID" value="EGV27698.1"/>
    <property type="molecule type" value="Genomic_DNA"/>
</dbReference>
<name>G2E877_9GAMM</name>
<dbReference type="RefSeq" id="WP_007043203.1">
    <property type="nucleotide sequence ID" value="NZ_AFWT01000067.1"/>
</dbReference>